<dbReference type="Proteomes" id="UP001153076">
    <property type="component" value="Unassembled WGS sequence"/>
</dbReference>
<evidence type="ECO:0000313" key="3">
    <source>
        <dbReference type="Proteomes" id="UP001153076"/>
    </source>
</evidence>
<dbReference type="PANTHER" id="PTHR47123">
    <property type="entry name" value="F-BOX PROTEIN SKIP23"/>
    <property type="match status" value="1"/>
</dbReference>
<gene>
    <name evidence="2" type="ORF">Cgig2_002118</name>
</gene>
<protein>
    <recommendedName>
        <fullName evidence="1">KIB1-4 beta-propeller domain-containing protein</fullName>
    </recommendedName>
</protein>
<dbReference type="InterPro" id="IPR051304">
    <property type="entry name" value="SCF_F-box_domain"/>
</dbReference>
<evidence type="ECO:0000259" key="1">
    <source>
        <dbReference type="Pfam" id="PF03478"/>
    </source>
</evidence>
<dbReference type="InterPro" id="IPR007942">
    <property type="entry name" value="PLipase-like"/>
</dbReference>
<dbReference type="EMBL" id="JAKOGI010000015">
    <property type="protein sequence ID" value="KAJ8450433.1"/>
    <property type="molecule type" value="Genomic_DNA"/>
</dbReference>
<dbReference type="InterPro" id="IPR005174">
    <property type="entry name" value="KIB1-4_b-propeller"/>
</dbReference>
<dbReference type="Pfam" id="PF03478">
    <property type="entry name" value="Beta-prop_KIB1-4"/>
    <property type="match status" value="1"/>
</dbReference>
<sequence>MFSLRLHKWRSSLSVPTTSKPNPNPNYGISSPFLPLRVPNSANLPFNNRPDDALILIASAVFLVQPNDSDPNSTGWLLTVEEREAGKLRLLHPLSKRPLSINLPSNFPNCLSLFKYRVTEISKRYSFKFASDGKDLCDVEWGSRARKVVLCSTSSITDCTAMVLYGDGILVGVRVSSGQWGYVRHSLRSPFENVGNYDNMVCALDADGHVYVVDHVLMKVTNTILLEENLALRGEMLRKGLKSLNHHVVESEGELYLIVWDYHRSNSSSGETFAVYKLNKGQLKWVSVETFDYDVLFVSPEWCFLVFVNNHIRFSGKAIVYSSHCFYYANAVRSSCSLFGGSSVDLGFHLVLKELSDNYSVLHYFDRDMADMVWLAPTWNEEDEDGQSDEVPCDSEIQDPKNEFSKVRFEVDISPDLVPILQKVWAKHGNILEGSNVHSKFMISCALESLAKVIIILEGNSGTTLTEAQCNDMTSTLCDLRHLSLKVEWLVPFVEKAVALHISQPMIAALAELDKAIARANAMKMKVSDDLANMDELVKALEKDRICIFERMSIPGPINLDQCLAKGLF</sequence>
<dbReference type="OrthoDB" id="638130at2759"/>
<proteinExistence type="predicted"/>
<reference evidence="2" key="1">
    <citation type="submission" date="2022-04" db="EMBL/GenBank/DDBJ databases">
        <title>Carnegiea gigantea Genome sequencing and assembly v2.</title>
        <authorList>
            <person name="Copetti D."/>
            <person name="Sanderson M.J."/>
            <person name="Burquez A."/>
            <person name="Wojciechowski M.F."/>
        </authorList>
    </citation>
    <scope>NUCLEOTIDE SEQUENCE</scope>
    <source>
        <strain evidence="2">SGP5-SGP5p</strain>
        <tissue evidence="2">Aerial part</tissue>
    </source>
</reference>
<accession>A0A9Q1QPI2</accession>
<name>A0A9Q1QPI2_9CARY</name>
<dbReference type="Pfam" id="PF05278">
    <property type="entry name" value="PEARLI-4"/>
    <property type="match status" value="1"/>
</dbReference>
<dbReference type="PANTHER" id="PTHR47123:SF6">
    <property type="entry name" value="F-BOX PROTEIN SKIP23-LIKE ISOFORM X1"/>
    <property type="match status" value="1"/>
</dbReference>
<keyword evidence="3" id="KW-1185">Reference proteome</keyword>
<evidence type="ECO:0000313" key="2">
    <source>
        <dbReference type="EMBL" id="KAJ8450433.1"/>
    </source>
</evidence>
<dbReference type="AlphaFoldDB" id="A0A9Q1QPI2"/>
<comment type="caution">
    <text evidence="2">The sequence shown here is derived from an EMBL/GenBank/DDBJ whole genome shotgun (WGS) entry which is preliminary data.</text>
</comment>
<feature type="domain" description="KIB1-4 beta-propeller" evidence="1">
    <location>
        <begin position="73"/>
        <end position="310"/>
    </location>
</feature>
<organism evidence="2 3">
    <name type="scientific">Carnegiea gigantea</name>
    <dbReference type="NCBI Taxonomy" id="171969"/>
    <lineage>
        <taxon>Eukaryota</taxon>
        <taxon>Viridiplantae</taxon>
        <taxon>Streptophyta</taxon>
        <taxon>Embryophyta</taxon>
        <taxon>Tracheophyta</taxon>
        <taxon>Spermatophyta</taxon>
        <taxon>Magnoliopsida</taxon>
        <taxon>eudicotyledons</taxon>
        <taxon>Gunneridae</taxon>
        <taxon>Pentapetalae</taxon>
        <taxon>Caryophyllales</taxon>
        <taxon>Cactineae</taxon>
        <taxon>Cactaceae</taxon>
        <taxon>Cactoideae</taxon>
        <taxon>Echinocereeae</taxon>
        <taxon>Carnegiea</taxon>
    </lineage>
</organism>